<dbReference type="EMBL" id="CABIJS010000665">
    <property type="protein sequence ID" value="VUZ54527.1"/>
    <property type="molecule type" value="Genomic_DNA"/>
</dbReference>
<sequence>EGALSRLDNDLCSVGLNDVSILTRTTDEPITINLDHIRIAQSGAVAVFGLLDWTVNNADGSVELQIANVGDCSAVLFSFTDEPIVANSKKPEVRKFKRHRGSLHRSGKRRDLNGQQDDKRELQPRRLVDPHNEHPDDKPEDLIRNGGRLLGELAPTRAFGDVRYKWPADRLQKLTEHLSQGGKFNSDLLGAFEALPSPYISPPYLITKPEVSKFLLKPNDRYLVLATDGLWDTLTPKLAASILSRIQPGQCPATRLMRAALSIPISSEGTLNPQAKEDPRLASALLSLPPGAARLYRDDITLIVVEFNVPAPNNNDPSSTSVPSTSQNYTSQKCRPSSS</sequence>
<accession>A0A564Z4S8</accession>
<name>A0A564Z4S8_HYMDI</name>
<dbReference type="Gene3D" id="3.60.40.10">
    <property type="entry name" value="PPM-type phosphatase domain"/>
    <property type="match status" value="1"/>
</dbReference>
<dbReference type="PROSITE" id="PS51746">
    <property type="entry name" value="PPM_2"/>
    <property type="match status" value="1"/>
</dbReference>
<reference evidence="3 4" key="1">
    <citation type="submission" date="2019-07" db="EMBL/GenBank/DDBJ databases">
        <authorList>
            <person name="Jastrzebski P J."/>
            <person name="Paukszto L."/>
            <person name="Jastrzebski P J."/>
        </authorList>
    </citation>
    <scope>NUCLEOTIDE SEQUENCE [LARGE SCALE GENOMIC DNA]</scope>
    <source>
        <strain evidence="3 4">WMS-il1</strain>
    </source>
</reference>
<feature type="region of interest" description="Disordered" evidence="1">
    <location>
        <begin position="312"/>
        <end position="339"/>
    </location>
</feature>
<dbReference type="Pfam" id="PF00481">
    <property type="entry name" value="PP2C"/>
    <property type="match status" value="1"/>
</dbReference>
<protein>
    <recommendedName>
        <fullName evidence="2">PPM-type phosphatase domain-containing protein</fullName>
    </recommendedName>
</protein>
<dbReference type="GO" id="GO:0005739">
    <property type="term" value="C:mitochondrion"/>
    <property type="evidence" value="ECO:0007669"/>
    <property type="project" value="TreeGrafter"/>
</dbReference>
<dbReference type="InterPro" id="IPR001932">
    <property type="entry name" value="PPM-type_phosphatase-like_dom"/>
</dbReference>
<proteinExistence type="predicted"/>
<feature type="region of interest" description="Disordered" evidence="1">
    <location>
        <begin position="90"/>
        <end position="144"/>
    </location>
</feature>
<gene>
    <name evidence="3" type="ORF">WMSIL1_LOCUS12615</name>
</gene>
<dbReference type="SUPFAM" id="SSF81606">
    <property type="entry name" value="PP2C-like"/>
    <property type="match status" value="1"/>
</dbReference>
<evidence type="ECO:0000259" key="2">
    <source>
        <dbReference type="PROSITE" id="PS51746"/>
    </source>
</evidence>
<dbReference type="SMART" id="SM00332">
    <property type="entry name" value="PP2Cc"/>
    <property type="match status" value="1"/>
</dbReference>
<dbReference type="PANTHER" id="PTHR13832">
    <property type="entry name" value="PROTEIN PHOSPHATASE 2C"/>
    <property type="match status" value="1"/>
</dbReference>
<feature type="compositionally biased region" description="Basic and acidic residues" evidence="1">
    <location>
        <begin position="109"/>
        <end position="143"/>
    </location>
</feature>
<evidence type="ECO:0000313" key="4">
    <source>
        <dbReference type="Proteomes" id="UP000321570"/>
    </source>
</evidence>
<feature type="domain" description="PPM-type phosphatase" evidence="2">
    <location>
        <begin position="1"/>
        <end position="307"/>
    </location>
</feature>
<feature type="compositionally biased region" description="Basic residues" evidence="1">
    <location>
        <begin position="95"/>
        <end position="108"/>
    </location>
</feature>
<dbReference type="InterPro" id="IPR015655">
    <property type="entry name" value="PP2C"/>
</dbReference>
<dbReference type="Proteomes" id="UP000321570">
    <property type="component" value="Unassembled WGS sequence"/>
</dbReference>
<keyword evidence="4" id="KW-1185">Reference proteome</keyword>
<evidence type="ECO:0000256" key="1">
    <source>
        <dbReference type="SAM" id="MobiDB-lite"/>
    </source>
</evidence>
<dbReference type="PANTHER" id="PTHR13832:SF792">
    <property type="entry name" value="GM14286P"/>
    <property type="match status" value="1"/>
</dbReference>
<dbReference type="InterPro" id="IPR036457">
    <property type="entry name" value="PPM-type-like_dom_sf"/>
</dbReference>
<dbReference type="GO" id="GO:0004741">
    <property type="term" value="F:[pyruvate dehydrogenase (acetyl-transferring)]-phosphatase activity"/>
    <property type="evidence" value="ECO:0007669"/>
    <property type="project" value="TreeGrafter"/>
</dbReference>
<dbReference type="AlphaFoldDB" id="A0A564Z4S8"/>
<evidence type="ECO:0000313" key="3">
    <source>
        <dbReference type="EMBL" id="VUZ54527.1"/>
    </source>
</evidence>
<feature type="non-terminal residue" evidence="3">
    <location>
        <position position="1"/>
    </location>
</feature>
<organism evidence="3 4">
    <name type="scientific">Hymenolepis diminuta</name>
    <name type="common">Rat tapeworm</name>
    <dbReference type="NCBI Taxonomy" id="6216"/>
    <lineage>
        <taxon>Eukaryota</taxon>
        <taxon>Metazoa</taxon>
        <taxon>Spiralia</taxon>
        <taxon>Lophotrochozoa</taxon>
        <taxon>Platyhelminthes</taxon>
        <taxon>Cestoda</taxon>
        <taxon>Eucestoda</taxon>
        <taxon>Cyclophyllidea</taxon>
        <taxon>Hymenolepididae</taxon>
        <taxon>Hymenolepis</taxon>
    </lineage>
</organism>